<proteinExistence type="predicted"/>
<dbReference type="InterPro" id="IPR015946">
    <property type="entry name" value="KH_dom-like_a/b"/>
</dbReference>
<reference evidence="3 4" key="1">
    <citation type="submission" date="2019-01" db="EMBL/GenBank/DDBJ databases">
        <authorList>
            <consortium name="Pathogen Informatics"/>
        </authorList>
    </citation>
    <scope>NUCLEOTIDE SEQUENCE [LARGE SCALE GENOMIC DNA]</scope>
    <source>
        <strain evidence="3 4">NCTC10125</strain>
    </source>
</reference>
<dbReference type="SUPFAM" id="SSF89919">
    <property type="entry name" value="Ribosome-binding factor A, RbfA"/>
    <property type="match status" value="1"/>
</dbReference>
<evidence type="ECO:0000313" key="3">
    <source>
        <dbReference type="EMBL" id="VEU62135.1"/>
    </source>
</evidence>
<dbReference type="InterPro" id="IPR023799">
    <property type="entry name" value="RbfA_dom_sf"/>
</dbReference>
<evidence type="ECO:0000256" key="2">
    <source>
        <dbReference type="SAM" id="MobiDB-lite"/>
    </source>
</evidence>
<dbReference type="Proteomes" id="UP000289629">
    <property type="component" value="Chromosome"/>
</dbReference>
<sequence>MSVSHEKRQTYYQQLISKVIESHFSERMPVSVNWVRLSGDNSHLFVYLEFEFDAEKYLAEIISAQKFIRLKFGNLLEGFKVPELHFQLDPVAKRVDEMDKIFARIREEDEKNEENNGKNQQEDKKSE</sequence>
<evidence type="ECO:0000313" key="4">
    <source>
        <dbReference type="Proteomes" id="UP000289629"/>
    </source>
</evidence>
<organism evidence="3 4">
    <name type="scientific">Mesomycoplasma dispar</name>
    <dbReference type="NCBI Taxonomy" id="86660"/>
    <lineage>
        <taxon>Bacteria</taxon>
        <taxon>Bacillati</taxon>
        <taxon>Mycoplasmatota</taxon>
        <taxon>Mycoplasmoidales</taxon>
        <taxon>Metamycoplasmataceae</taxon>
        <taxon>Mesomycoplasma</taxon>
    </lineage>
</organism>
<keyword evidence="1" id="KW-0690">Ribosome biogenesis</keyword>
<dbReference type="RefSeq" id="WP_044635544.1">
    <property type="nucleotide sequence ID" value="NZ_CP007229.1"/>
</dbReference>
<dbReference type="AlphaFoldDB" id="A0AAJ5NQW4"/>
<name>A0AAJ5NQW4_9BACT</name>
<dbReference type="KEGG" id="mds:MDIS_02945"/>
<dbReference type="EMBL" id="LR214971">
    <property type="protein sequence ID" value="VEU62135.1"/>
    <property type="molecule type" value="Genomic_DNA"/>
</dbReference>
<protein>
    <submittedName>
        <fullName evidence="3">Ribosome-binding factor A</fullName>
    </submittedName>
</protein>
<evidence type="ECO:0000256" key="1">
    <source>
        <dbReference type="ARBA" id="ARBA00022517"/>
    </source>
</evidence>
<dbReference type="Pfam" id="PF02033">
    <property type="entry name" value="RBFA"/>
    <property type="match status" value="1"/>
</dbReference>
<feature type="region of interest" description="Disordered" evidence="2">
    <location>
        <begin position="105"/>
        <end position="127"/>
    </location>
</feature>
<dbReference type="Gene3D" id="3.30.300.20">
    <property type="match status" value="1"/>
</dbReference>
<gene>
    <name evidence="3" type="primary">rbfA</name>
    <name evidence="3" type="ORF">NCTC10125_00555</name>
</gene>
<dbReference type="GO" id="GO:0006364">
    <property type="term" value="P:rRNA processing"/>
    <property type="evidence" value="ECO:0007669"/>
    <property type="project" value="InterPro"/>
</dbReference>
<accession>A0AAJ5NQW4</accession>
<dbReference type="InterPro" id="IPR000238">
    <property type="entry name" value="RbfA"/>
</dbReference>